<dbReference type="EMBL" id="VYYT01000065">
    <property type="protein sequence ID" value="KAK2772673.1"/>
    <property type="molecule type" value="Genomic_DNA"/>
</dbReference>
<dbReference type="InterPro" id="IPR036291">
    <property type="entry name" value="NAD(P)-bd_dom_sf"/>
</dbReference>
<evidence type="ECO:0000313" key="5">
    <source>
        <dbReference type="Proteomes" id="UP001281614"/>
    </source>
</evidence>
<dbReference type="SUPFAM" id="SSF51735">
    <property type="entry name" value="NAD(P)-binding Rossmann-fold domains"/>
    <property type="match status" value="1"/>
</dbReference>
<proteinExistence type="predicted"/>
<accession>A0AAD9YM20</accession>
<dbReference type="InterPro" id="IPR045312">
    <property type="entry name" value="PCBER-like"/>
</dbReference>
<dbReference type="Gene3D" id="3.90.25.10">
    <property type="entry name" value="UDP-galactose 4-epimerase, domain 1"/>
    <property type="match status" value="1"/>
</dbReference>
<keyword evidence="2" id="KW-0560">Oxidoreductase</keyword>
<dbReference type="InterPro" id="IPR008030">
    <property type="entry name" value="NmrA-like"/>
</dbReference>
<evidence type="ECO:0000256" key="2">
    <source>
        <dbReference type="ARBA" id="ARBA00023002"/>
    </source>
</evidence>
<protein>
    <submittedName>
        <fullName evidence="4">NmrA-like family protein</fullName>
    </submittedName>
</protein>
<comment type="caution">
    <text evidence="4">The sequence shown here is derived from an EMBL/GenBank/DDBJ whole genome shotgun (WGS) entry which is preliminary data.</text>
</comment>
<evidence type="ECO:0000259" key="3">
    <source>
        <dbReference type="Pfam" id="PF05368"/>
    </source>
</evidence>
<keyword evidence="5" id="KW-1185">Reference proteome</keyword>
<feature type="domain" description="NmrA-like" evidence="3">
    <location>
        <begin position="5"/>
        <end position="234"/>
    </location>
</feature>
<dbReference type="Gene3D" id="3.40.50.720">
    <property type="entry name" value="NAD(P)-binding Rossmann-like Domain"/>
    <property type="match status" value="1"/>
</dbReference>
<organism evidence="4 5">
    <name type="scientific">Colletotrichum kahawae</name>
    <name type="common">Coffee berry disease fungus</name>
    <dbReference type="NCBI Taxonomy" id="34407"/>
    <lineage>
        <taxon>Eukaryota</taxon>
        <taxon>Fungi</taxon>
        <taxon>Dikarya</taxon>
        <taxon>Ascomycota</taxon>
        <taxon>Pezizomycotina</taxon>
        <taxon>Sordariomycetes</taxon>
        <taxon>Hypocreomycetidae</taxon>
        <taxon>Glomerellales</taxon>
        <taxon>Glomerellaceae</taxon>
        <taxon>Colletotrichum</taxon>
        <taxon>Colletotrichum gloeosporioides species complex</taxon>
    </lineage>
</organism>
<dbReference type="PANTHER" id="PTHR47706">
    <property type="entry name" value="NMRA-LIKE FAMILY PROTEIN"/>
    <property type="match status" value="1"/>
</dbReference>
<dbReference type="GO" id="GO:0016491">
    <property type="term" value="F:oxidoreductase activity"/>
    <property type="evidence" value="ECO:0007669"/>
    <property type="project" value="UniProtKB-KW"/>
</dbReference>
<gene>
    <name evidence="4" type="ORF">CKAH01_13872</name>
</gene>
<dbReference type="PANTHER" id="PTHR47706:SF9">
    <property type="entry name" value="NMRA-LIKE DOMAIN-CONTAINING PROTEIN-RELATED"/>
    <property type="match status" value="1"/>
</dbReference>
<dbReference type="Pfam" id="PF05368">
    <property type="entry name" value="NmrA"/>
    <property type="match status" value="1"/>
</dbReference>
<dbReference type="CDD" id="cd05259">
    <property type="entry name" value="PCBER_SDR_a"/>
    <property type="match status" value="1"/>
</dbReference>
<evidence type="ECO:0000313" key="4">
    <source>
        <dbReference type="EMBL" id="KAK2772673.1"/>
    </source>
</evidence>
<keyword evidence="1" id="KW-0521">NADP</keyword>
<evidence type="ECO:0000256" key="1">
    <source>
        <dbReference type="ARBA" id="ARBA00022857"/>
    </source>
</evidence>
<name>A0AAD9YM20_COLKA</name>
<dbReference type="AlphaFoldDB" id="A0AAD9YM20"/>
<reference evidence="4" key="1">
    <citation type="submission" date="2023-02" db="EMBL/GenBank/DDBJ databases">
        <title>Colletotrichum kahawae CIFC_Que2 genome sequencing and assembly.</title>
        <authorList>
            <person name="Baroncelli R."/>
        </authorList>
    </citation>
    <scope>NUCLEOTIDE SEQUENCE</scope>
    <source>
        <strain evidence="4">CIFC_Que2</strain>
    </source>
</reference>
<dbReference type="InterPro" id="IPR051609">
    <property type="entry name" value="NmrA/Isoflavone_reductase-like"/>
</dbReference>
<sequence>MSSIKNVAVFGASGSIGSRAVPALLAADFVVTIITHSSERKHFPPQVKVVITDFSSESLQQILSGQDAVLCVLGHAVLDRQVDVIHAAEKAGVKRFIPSDFGVPKGPNDVPEYRAILEKKAQALDLLKKKAEMNGDFTWTSFVNGPLLDRSLALFPDFGFDLQQHSATIYDSGNEPFTAMSIARIGKPIAAVFHHPEETKNRHVSIAALTTSQREVLAELERQTNTKWKTTTVSTDEARREGRIKLQDGDYKGAYVAFLVAQLYQDGAGRSVLDGVDNDLLGVEPESLKDIVKGALIWA</sequence>
<dbReference type="Proteomes" id="UP001281614">
    <property type="component" value="Unassembled WGS sequence"/>
</dbReference>